<proteinExistence type="predicted"/>
<dbReference type="GeneID" id="9589766"/>
<dbReference type="Proteomes" id="UP000007431">
    <property type="component" value="Unassembled WGS sequence"/>
</dbReference>
<dbReference type="HOGENOM" id="CLU_315714_0_0_1"/>
<keyword evidence="3" id="KW-1185">Reference proteome</keyword>
<dbReference type="RefSeq" id="XP_003032207.1">
    <property type="nucleotide sequence ID" value="XM_003032161.1"/>
</dbReference>
<evidence type="ECO:0000256" key="1">
    <source>
        <dbReference type="SAM" id="MobiDB-lite"/>
    </source>
</evidence>
<dbReference type="VEuPathDB" id="FungiDB:SCHCODRAFT_02501631"/>
<organism evidence="3">
    <name type="scientific">Schizophyllum commune (strain H4-8 / FGSC 9210)</name>
    <name type="common">Split gill fungus</name>
    <dbReference type="NCBI Taxonomy" id="578458"/>
    <lineage>
        <taxon>Eukaryota</taxon>
        <taxon>Fungi</taxon>
        <taxon>Dikarya</taxon>
        <taxon>Basidiomycota</taxon>
        <taxon>Agaricomycotina</taxon>
        <taxon>Agaricomycetes</taxon>
        <taxon>Agaricomycetidae</taxon>
        <taxon>Agaricales</taxon>
        <taxon>Schizophyllaceae</taxon>
        <taxon>Schizophyllum</taxon>
    </lineage>
</organism>
<dbReference type="EMBL" id="GL377306">
    <property type="protein sequence ID" value="EFI97304.1"/>
    <property type="molecule type" value="Genomic_DNA"/>
</dbReference>
<sequence length="913" mass="103510">MNFTRKQTYECYLWEGQVVSKPRNLPALSPTHARVPDEGTLPIELTITQRPSQVYPYIPMCLRDMDDVKDPILGTLSLLPTAIVGVNGSMQLANDIIVQWIDLEFRLIAIRDALLKHSADGTRPLQYRSCRLPTSCGYRCKFRTRNAVWKVAAHTRDAFAILIGECYYLAIMNPCVLDNSGYIHEGTFREMLINSDIDIHPAWVSHFVSVVLRKPVAGVLASMLDFEHCFWLARLIHVAPVYIWWGTLETTMKVVDGDRRLPAVLRKFVPSAEDVKRLSDGSAHEVQKDAGPPTSQGHFETYDAFIRRRREWYERTARFVLPSRGHVGIIQAFEWIQDSTGAMRREPVPAHLFHAAMNWYEDTEKMFDHTRSEWDLCWHQYQTKVEMFSTTIGVVHHESEGGGEDLRLPDRMLPDMESLGLTEEHQRSRLCWTANALVRISVDIEVALAMRYGYRTFMDVNGPQVTQPKEKTIPWLVGEGMRASVPLNPTVNMPDDINHLRLFAQTLSRAAKGEEPPEYASLVVDLFCDQSWRAWADDASAPFSVCTVHDQGNFQAYAFSFAQELSPPYTVATYDPAVALMLQRMAADIHSQEQLAARALDLGCSILLLRRISEDKESGSDEEEDDVEDADAEDTSEDDEDYDGDPWTTKDTLLSTHVSNETENSSTSHSARGLDIPPHLDASSRRPQEPVTRPTKPSGHKARNVKKGAIRPLRVGPAPGLGWREYGYRFDHVDVGDYLRCRREYFTVERASAMWRRGGILGRLAQDLYSRRDMLSAVGQSVSSKRPLSIFVFQDGSKWGDDMLTEKAENVMIGAFFAANSPVDRFNTRKVSFWPTEAVFGRKGPKCGVWTRDAEEWYTQRREMLHGAGQQGFNASEWPDKLHFASSANKLHQGACALAADFIMNHPDIYRPL</sequence>
<accession>D8Q4V7</accession>
<feature type="non-terminal residue" evidence="2">
    <location>
        <position position="913"/>
    </location>
</feature>
<feature type="compositionally biased region" description="Basic residues" evidence="1">
    <location>
        <begin position="698"/>
        <end position="709"/>
    </location>
</feature>
<dbReference type="InParanoid" id="D8Q4V7"/>
<gene>
    <name evidence="2" type="ORF">SCHCODRAFT_109013</name>
</gene>
<name>D8Q4V7_SCHCM</name>
<evidence type="ECO:0000313" key="3">
    <source>
        <dbReference type="Proteomes" id="UP000007431"/>
    </source>
</evidence>
<evidence type="ECO:0000313" key="2">
    <source>
        <dbReference type="EMBL" id="EFI97304.1"/>
    </source>
</evidence>
<feature type="compositionally biased region" description="Low complexity" evidence="1">
    <location>
        <begin position="655"/>
        <end position="670"/>
    </location>
</feature>
<feature type="compositionally biased region" description="Acidic residues" evidence="1">
    <location>
        <begin position="620"/>
        <end position="644"/>
    </location>
</feature>
<feature type="region of interest" description="Disordered" evidence="1">
    <location>
        <begin position="615"/>
        <end position="714"/>
    </location>
</feature>
<reference evidence="2 3" key="1">
    <citation type="journal article" date="2010" name="Nat. Biotechnol.">
        <title>Genome sequence of the model mushroom Schizophyllum commune.</title>
        <authorList>
            <person name="Ohm R.A."/>
            <person name="de Jong J.F."/>
            <person name="Lugones L.G."/>
            <person name="Aerts A."/>
            <person name="Kothe E."/>
            <person name="Stajich J.E."/>
            <person name="de Vries R.P."/>
            <person name="Record E."/>
            <person name="Levasseur A."/>
            <person name="Baker S.E."/>
            <person name="Bartholomew K.A."/>
            <person name="Coutinho P.M."/>
            <person name="Erdmann S."/>
            <person name="Fowler T.J."/>
            <person name="Gathman A.C."/>
            <person name="Lombard V."/>
            <person name="Henrissat B."/>
            <person name="Knabe N."/>
            <person name="Kuees U."/>
            <person name="Lilly W.W."/>
            <person name="Lindquist E."/>
            <person name="Lucas S."/>
            <person name="Magnuson J.K."/>
            <person name="Piumi F."/>
            <person name="Raudaskoski M."/>
            <person name="Salamov A."/>
            <person name="Schmutz J."/>
            <person name="Schwarze F.W.M.R."/>
            <person name="vanKuyk P.A."/>
            <person name="Horton J.S."/>
            <person name="Grigoriev I.V."/>
            <person name="Woesten H.A.B."/>
        </authorList>
    </citation>
    <scope>NUCLEOTIDE SEQUENCE [LARGE SCALE GENOMIC DNA]</scope>
    <source>
        <strain evidence="3">H4-8 / FGSC 9210</strain>
    </source>
</reference>
<dbReference type="AlphaFoldDB" id="D8Q4V7"/>
<dbReference type="KEGG" id="scm:SCHCO_02501631"/>
<dbReference type="STRING" id="578458.D8Q4V7"/>
<protein>
    <submittedName>
        <fullName evidence="2">Uncharacterized protein</fullName>
    </submittedName>
</protein>
<dbReference type="OrthoDB" id="3270336at2759"/>